<evidence type="ECO:0000313" key="1">
    <source>
        <dbReference type="EMBL" id="SYX86271.1"/>
    </source>
</evidence>
<accession>A0A383RHV5</accession>
<name>A0A383RHV5_PAEAL</name>
<organism evidence="1 2">
    <name type="scientific">Paenibacillus alvei</name>
    <name type="common">Bacillus alvei</name>
    <dbReference type="NCBI Taxonomy" id="44250"/>
    <lineage>
        <taxon>Bacteria</taxon>
        <taxon>Bacillati</taxon>
        <taxon>Bacillota</taxon>
        <taxon>Bacilli</taxon>
        <taxon>Bacillales</taxon>
        <taxon>Paenibacillaceae</taxon>
        <taxon>Paenibacillus</taxon>
    </lineage>
</organism>
<sequence>MNRNEAFYSFSLTKKGVTNWIDHKSSLALRGILCCVQPTSTFVVKKRTISY</sequence>
<gene>
    <name evidence="1" type="ORF">PBLR_14693</name>
</gene>
<reference evidence="2" key="1">
    <citation type="submission" date="2018-08" db="EMBL/GenBank/DDBJ databases">
        <authorList>
            <person name="Chevrot R."/>
        </authorList>
    </citation>
    <scope>NUCLEOTIDE SEQUENCE [LARGE SCALE GENOMIC DNA]</scope>
</reference>
<protein>
    <submittedName>
        <fullName evidence="1">Uncharacterized protein</fullName>
    </submittedName>
</protein>
<dbReference type="EMBL" id="LS992241">
    <property type="protein sequence ID" value="SYX86271.1"/>
    <property type="molecule type" value="Genomic_DNA"/>
</dbReference>
<dbReference type="AlphaFoldDB" id="A0A383RHV5"/>
<evidence type="ECO:0000313" key="2">
    <source>
        <dbReference type="Proteomes" id="UP000304148"/>
    </source>
</evidence>
<dbReference type="Proteomes" id="UP000304148">
    <property type="component" value="Chromosome"/>
</dbReference>
<proteinExistence type="predicted"/>